<keyword evidence="2" id="KW-1185">Reference proteome</keyword>
<reference evidence="1" key="1">
    <citation type="submission" date="2020-05" db="EMBL/GenBank/DDBJ databases">
        <title>Large-scale comparative analyses of tick genomes elucidate their genetic diversity and vector capacities.</title>
        <authorList>
            <person name="Jia N."/>
            <person name="Wang J."/>
            <person name="Shi W."/>
            <person name="Du L."/>
            <person name="Sun Y."/>
            <person name="Zhan W."/>
            <person name="Jiang J."/>
            <person name="Wang Q."/>
            <person name="Zhang B."/>
            <person name="Ji P."/>
            <person name="Sakyi L.B."/>
            <person name="Cui X."/>
            <person name="Yuan T."/>
            <person name="Jiang B."/>
            <person name="Yang W."/>
            <person name="Lam T.T.-Y."/>
            <person name="Chang Q."/>
            <person name="Ding S."/>
            <person name="Wang X."/>
            <person name="Zhu J."/>
            <person name="Ruan X."/>
            <person name="Zhao L."/>
            <person name="Wei J."/>
            <person name="Que T."/>
            <person name="Du C."/>
            <person name="Cheng J."/>
            <person name="Dai P."/>
            <person name="Han X."/>
            <person name="Huang E."/>
            <person name="Gao Y."/>
            <person name="Liu J."/>
            <person name="Shao H."/>
            <person name="Ye R."/>
            <person name="Li L."/>
            <person name="Wei W."/>
            <person name="Wang X."/>
            <person name="Wang C."/>
            <person name="Yang T."/>
            <person name="Huo Q."/>
            <person name="Li W."/>
            <person name="Guo W."/>
            <person name="Chen H."/>
            <person name="Zhou L."/>
            <person name="Ni X."/>
            <person name="Tian J."/>
            <person name="Zhou Y."/>
            <person name="Sheng Y."/>
            <person name="Liu T."/>
            <person name="Pan Y."/>
            <person name="Xia L."/>
            <person name="Li J."/>
            <person name="Zhao F."/>
            <person name="Cao W."/>
        </authorList>
    </citation>
    <scope>NUCLEOTIDE SEQUENCE</scope>
    <source>
        <strain evidence="1">Dsil-2018</strain>
    </source>
</reference>
<evidence type="ECO:0000313" key="1">
    <source>
        <dbReference type="EMBL" id="KAH7937964.1"/>
    </source>
</evidence>
<gene>
    <name evidence="1" type="ORF">HPB49_018346</name>
</gene>
<proteinExistence type="predicted"/>
<name>A0ACB8CAS2_DERSI</name>
<protein>
    <submittedName>
        <fullName evidence="1">Uncharacterized protein</fullName>
    </submittedName>
</protein>
<dbReference type="EMBL" id="CM023477">
    <property type="protein sequence ID" value="KAH7937964.1"/>
    <property type="molecule type" value="Genomic_DNA"/>
</dbReference>
<comment type="caution">
    <text evidence="1">The sequence shown here is derived from an EMBL/GenBank/DDBJ whole genome shotgun (WGS) entry which is preliminary data.</text>
</comment>
<dbReference type="Proteomes" id="UP000821865">
    <property type="component" value="Chromosome 8"/>
</dbReference>
<organism evidence="1 2">
    <name type="scientific">Dermacentor silvarum</name>
    <name type="common">Tick</name>
    <dbReference type="NCBI Taxonomy" id="543639"/>
    <lineage>
        <taxon>Eukaryota</taxon>
        <taxon>Metazoa</taxon>
        <taxon>Ecdysozoa</taxon>
        <taxon>Arthropoda</taxon>
        <taxon>Chelicerata</taxon>
        <taxon>Arachnida</taxon>
        <taxon>Acari</taxon>
        <taxon>Parasitiformes</taxon>
        <taxon>Ixodida</taxon>
        <taxon>Ixodoidea</taxon>
        <taxon>Ixodidae</taxon>
        <taxon>Rhipicephalinae</taxon>
        <taxon>Dermacentor</taxon>
    </lineage>
</organism>
<sequence length="403" mass="43929">MYSPGLGPTHQRGRRALYPATFRNMAPYEDAYLDHDMCYPVLTPPSQDPFVDSPNMLSGMGPLSDTVSDGSSPVSSHTASANGCNGDEDSDDNGPFSKLLTSPEILADNNNEGSADDVCVLHKQAQRDPKEPQRPVSAYALFFRETQAAIKEQNPHASFGELSQIAASMWEGLEAEQKLAYKRKTKAAMKEYRRTLADHRSGLATNGAADQLDIDRRSGYASSPGAMRTPPRGSMSPLQNSNPLLSSAMDEGSPRSYMVAASPEDVLRTQHQRQHRPMALSSPLMFQKPKRVSRMPKHCSLQAVMNSAPPSSPSCATHLTPQRSPSLCSQASGSGGGMPNNQLPVPMVNTFSRCRRTGCPNPPVASHEWDVEYCSSECVILYSKNVFSAWVAQRQIADRSLPQ</sequence>
<accession>A0ACB8CAS2</accession>
<evidence type="ECO:0000313" key="2">
    <source>
        <dbReference type="Proteomes" id="UP000821865"/>
    </source>
</evidence>